<keyword evidence="6" id="KW-0472">Membrane</keyword>
<dbReference type="InterPro" id="IPR004358">
    <property type="entry name" value="Sig_transdc_His_kin-like_C"/>
</dbReference>
<dbReference type="SMART" id="SM00388">
    <property type="entry name" value="HisKA"/>
    <property type="match status" value="1"/>
</dbReference>
<evidence type="ECO:0000313" key="10">
    <source>
        <dbReference type="Proteomes" id="UP000317355"/>
    </source>
</evidence>
<evidence type="ECO:0000256" key="3">
    <source>
        <dbReference type="ARBA" id="ARBA00022553"/>
    </source>
</evidence>
<dbReference type="Gene3D" id="1.10.287.130">
    <property type="match status" value="1"/>
</dbReference>
<dbReference type="Proteomes" id="UP000317355">
    <property type="component" value="Unassembled WGS sequence"/>
</dbReference>
<feature type="domain" description="Histidine kinase" evidence="7">
    <location>
        <begin position="190"/>
        <end position="413"/>
    </location>
</feature>
<evidence type="ECO:0000256" key="6">
    <source>
        <dbReference type="SAM" id="Phobius"/>
    </source>
</evidence>
<dbReference type="EC" id="2.7.13.3" evidence="2"/>
<dbReference type="InterPro" id="IPR005467">
    <property type="entry name" value="His_kinase_dom"/>
</dbReference>
<keyword evidence="3 5" id="KW-0597">Phosphoprotein</keyword>
<dbReference type="FunFam" id="3.30.565.10:FF:000010">
    <property type="entry name" value="Sensor histidine kinase RcsC"/>
    <property type="match status" value="1"/>
</dbReference>
<reference evidence="9 10" key="1">
    <citation type="submission" date="2019-07" db="EMBL/GenBank/DDBJ databases">
        <title>The pathways for chlorine oxyanion respiration interact through the shared metabolite chlorate.</title>
        <authorList>
            <person name="Barnum T.P."/>
            <person name="Cheng Y."/>
            <person name="Hill K.A."/>
            <person name="Lucas L.N."/>
            <person name="Carlson H.K."/>
            <person name="Coates J.D."/>
        </authorList>
    </citation>
    <scope>NUCLEOTIDE SEQUENCE [LARGE SCALE GENOMIC DNA]</scope>
    <source>
        <strain evidence="9">BK-3</strain>
    </source>
</reference>
<dbReference type="InterPro" id="IPR036097">
    <property type="entry name" value="HisK_dim/P_sf"/>
</dbReference>
<sequence length="688" mass="76966">MLNRLDPALLKNPEFQSAMVRLAIWLFAVLYIGLGAASDYYAVDLKNYSLLFGSFLILFVSLLASVIQRPVWEARRYFSLILDVSATSFCIYLTKEVVSPFYLLYIWIFISYGTRYGKDHLKSASLLSILAYTFVLTALGQWERYTFEIIFFLLLLILLPLYQFVLLRKLHEARQDAEQSDQAKSVFLSSMTHELRTPLSGIMGMAQLLKHTSLNIEQKEYVESIVSSGKILDTLISEVLDLSKMDAGGLELKPRLFDLRLLFQDVCLALSHEALDKGLELICELDDQLPELVFYDELRLRQILSNLLSNAIKFTSVGEVVLSAKVIPSTENDSVHELGITVRDTGIGIEPAQQEKLFERFWQADTSPTSDNGGIGLGTTISRRLTQLMGGEIGVESNLGEGSTFWVRLPLAGQIQRPNKPHAGHFEGYSALVYETNATSLQLIKKSCSTCGILCSGVSRLSELSEVVNQVELQGGVDFAIVADSPTGQDIARIGRLIRQHLKRDLPIIYLGYKRRQLTDEHSNSHFMKKPITSTDLCREIASVVKKTDLVTEGESAKYQPAPPIKMSVLMAEDNVINAKVLSTLLRGIGCSVTWARDGQEALEMATTGNHDIAFVDLRMPKLDGITFTRKFREVEQEGVRLPIIALTANTTTSLRRQCAEAGMDDFLAKPVDELLLRQAIDRYILSR</sequence>
<protein>
    <recommendedName>
        <fullName evidence="2">histidine kinase</fullName>
        <ecNumber evidence="2">2.7.13.3</ecNumber>
    </recommendedName>
</protein>
<dbReference type="InterPro" id="IPR036890">
    <property type="entry name" value="HATPase_C_sf"/>
</dbReference>
<keyword evidence="4" id="KW-0902">Two-component regulatory system</keyword>
<dbReference type="PANTHER" id="PTHR45339:SF1">
    <property type="entry name" value="HYBRID SIGNAL TRANSDUCTION HISTIDINE KINASE J"/>
    <property type="match status" value="1"/>
</dbReference>
<dbReference type="CDD" id="cd00082">
    <property type="entry name" value="HisKA"/>
    <property type="match status" value="1"/>
</dbReference>
<feature type="transmembrane region" description="Helical" evidence="6">
    <location>
        <begin position="149"/>
        <end position="167"/>
    </location>
</feature>
<dbReference type="EMBL" id="VMRY01000126">
    <property type="protein sequence ID" value="TVT48899.1"/>
    <property type="molecule type" value="Genomic_DNA"/>
</dbReference>
<comment type="catalytic activity">
    <reaction evidence="1">
        <text>ATP + protein L-histidine = ADP + protein N-phospho-L-histidine.</text>
        <dbReference type="EC" id="2.7.13.3"/>
    </reaction>
</comment>
<dbReference type="Pfam" id="PF02518">
    <property type="entry name" value="HATPase_c"/>
    <property type="match status" value="1"/>
</dbReference>
<dbReference type="CDD" id="cd16922">
    <property type="entry name" value="HATPase_EvgS-ArcB-TorS-like"/>
    <property type="match status" value="1"/>
</dbReference>
<dbReference type="AlphaFoldDB" id="A0A558CJF6"/>
<comment type="caution">
    <text evidence="9">The sequence shown here is derived from an EMBL/GenBank/DDBJ whole genome shotgun (WGS) entry which is preliminary data.</text>
</comment>
<dbReference type="CDD" id="cd17546">
    <property type="entry name" value="REC_hyHK_CKI1_RcsC-like"/>
    <property type="match status" value="1"/>
</dbReference>
<evidence type="ECO:0000259" key="7">
    <source>
        <dbReference type="PROSITE" id="PS50109"/>
    </source>
</evidence>
<dbReference type="PROSITE" id="PS50110">
    <property type="entry name" value="RESPONSE_REGULATORY"/>
    <property type="match status" value="1"/>
</dbReference>
<evidence type="ECO:0000313" key="9">
    <source>
        <dbReference type="EMBL" id="TVT48899.1"/>
    </source>
</evidence>
<feature type="transmembrane region" description="Helical" evidence="6">
    <location>
        <begin position="20"/>
        <end position="42"/>
    </location>
</feature>
<dbReference type="Pfam" id="PF00072">
    <property type="entry name" value="Response_reg"/>
    <property type="match status" value="1"/>
</dbReference>
<keyword evidence="6" id="KW-0812">Transmembrane</keyword>
<gene>
    <name evidence="9" type="ORF">FHK82_17375</name>
</gene>
<dbReference type="SMART" id="SM00387">
    <property type="entry name" value="HATPase_c"/>
    <property type="match status" value="1"/>
</dbReference>
<evidence type="ECO:0000256" key="2">
    <source>
        <dbReference type="ARBA" id="ARBA00012438"/>
    </source>
</evidence>
<dbReference type="PRINTS" id="PR00344">
    <property type="entry name" value="BCTRLSENSOR"/>
</dbReference>
<evidence type="ECO:0000256" key="1">
    <source>
        <dbReference type="ARBA" id="ARBA00000085"/>
    </source>
</evidence>
<dbReference type="InterPro" id="IPR011006">
    <property type="entry name" value="CheY-like_superfamily"/>
</dbReference>
<dbReference type="SMART" id="SM00448">
    <property type="entry name" value="REC"/>
    <property type="match status" value="1"/>
</dbReference>
<dbReference type="InterPro" id="IPR003594">
    <property type="entry name" value="HATPase_dom"/>
</dbReference>
<organism evidence="9 10">
    <name type="scientific">Sedimenticola thiotaurini</name>
    <dbReference type="NCBI Taxonomy" id="1543721"/>
    <lineage>
        <taxon>Bacteria</taxon>
        <taxon>Pseudomonadati</taxon>
        <taxon>Pseudomonadota</taxon>
        <taxon>Gammaproteobacteria</taxon>
        <taxon>Chromatiales</taxon>
        <taxon>Sedimenticolaceae</taxon>
        <taxon>Sedimenticola</taxon>
    </lineage>
</organism>
<dbReference type="PANTHER" id="PTHR45339">
    <property type="entry name" value="HYBRID SIGNAL TRANSDUCTION HISTIDINE KINASE J"/>
    <property type="match status" value="1"/>
</dbReference>
<evidence type="ECO:0000256" key="5">
    <source>
        <dbReference type="PROSITE-ProRule" id="PRU00169"/>
    </source>
</evidence>
<dbReference type="InterPro" id="IPR001789">
    <property type="entry name" value="Sig_transdc_resp-reg_receiver"/>
</dbReference>
<dbReference type="Gene3D" id="3.40.50.2300">
    <property type="match status" value="1"/>
</dbReference>
<feature type="modified residue" description="4-aspartylphosphate" evidence="5">
    <location>
        <position position="617"/>
    </location>
</feature>
<dbReference type="GO" id="GO:0000155">
    <property type="term" value="F:phosphorelay sensor kinase activity"/>
    <property type="evidence" value="ECO:0007669"/>
    <property type="project" value="InterPro"/>
</dbReference>
<dbReference type="PROSITE" id="PS50109">
    <property type="entry name" value="HIS_KIN"/>
    <property type="match status" value="1"/>
</dbReference>
<dbReference type="Gene3D" id="3.30.565.10">
    <property type="entry name" value="Histidine kinase-like ATPase, C-terminal domain"/>
    <property type="match status" value="1"/>
</dbReference>
<accession>A0A558CJF6</accession>
<evidence type="ECO:0000259" key="8">
    <source>
        <dbReference type="PROSITE" id="PS50110"/>
    </source>
</evidence>
<dbReference type="SUPFAM" id="SSF55874">
    <property type="entry name" value="ATPase domain of HSP90 chaperone/DNA topoisomerase II/histidine kinase"/>
    <property type="match status" value="1"/>
</dbReference>
<dbReference type="SUPFAM" id="SSF47384">
    <property type="entry name" value="Homodimeric domain of signal transducing histidine kinase"/>
    <property type="match status" value="1"/>
</dbReference>
<dbReference type="SUPFAM" id="SSF52172">
    <property type="entry name" value="CheY-like"/>
    <property type="match status" value="1"/>
</dbReference>
<name>A0A558CJF6_9GAMM</name>
<feature type="transmembrane region" description="Helical" evidence="6">
    <location>
        <begin position="124"/>
        <end position="143"/>
    </location>
</feature>
<dbReference type="InterPro" id="IPR003661">
    <property type="entry name" value="HisK_dim/P_dom"/>
</dbReference>
<evidence type="ECO:0000256" key="4">
    <source>
        <dbReference type="ARBA" id="ARBA00023012"/>
    </source>
</evidence>
<keyword evidence="6" id="KW-1133">Transmembrane helix</keyword>
<dbReference type="Pfam" id="PF00512">
    <property type="entry name" value="HisKA"/>
    <property type="match status" value="1"/>
</dbReference>
<feature type="domain" description="Response regulatory" evidence="8">
    <location>
        <begin position="568"/>
        <end position="685"/>
    </location>
</feature>
<feature type="transmembrane region" description="Helical" evidence="6">
    <location>
        <begin position="48"/>
        <end position="65"/>
    </location>
</feature>
<proteinExistence type="predicted"/>